<feature type="signal peptide" evidence="2">
    <location>
        <begin position="1"/>
        <end position="34"/>
    </location>
</feature>
<proteinExistence type="predicted"/>
<comment type="caution">
    <text evidence="4">The sequence shown here is derived from an EMBL/GenBank/DDBJ whole genome shotgun (WGS) entry which is preliminary data.</text>
</comment>
<keyword evidence="5" id="KW-1185">Reference proteome</keyword>
<dbReference type="InterPro" id="IPR003410">
    <property type="entry name" value="HYR_dom"/>
</dbReference>
<dbReference type="SUPFAM" id="SSF49464">
    <property type="entry name" value="Carboxypeptidase regulatory domain-like"/>
    <property type="match status" value="1"/>
</dbReference>
<sequence>MLLSFQSGDSRRLSVTLALLAWMGLLLPAQNAHAALWHDNSCSQTAAPRDDDEWVSDVPLGFTLRLGDGFYSQTYVSTNGFLSFGLPPPLWWQVDLPTTQHVLIAPFLADLDTRNPASDPVTYGTCPNYGGHRAFYVNWGGANGIGHYDQDVTQLNKIQLILVDRSDTGTGNFDIVMNYDQIQWEASDTTPRPTWVGYSPGNPVAVPGSGAFPGQLADGHANSLKNSAHQSLVQGRYVFEVRDGLPPSVAVVSGSMVDPFGHPLPGTPVSLCSMNQTHCYYATTNSAGVYSITLPDAEIESTPYVVTAGVPQGLSWTPPSPATVFPIPSGAVQVPFQALDVPHPRPGNVQISPQRNSTPSGAPIVYWKEPITFFYEACANAEVTIDISSNVDGTGTSIVEDGPMVEDSEHSGTFSYSLDQFYPAHGWIQVTFTVDGRGNCPSGQVLMNLYIDPSGNVLNAQNGRPLRRSLVTLYRSERPQGPFEVVPDGSAIMSPSNRVNPMFSDVTGYFGWDTLPGFYIVRAEKPGCTDAVNLDQPYVETDILPVPPPVTGLRLLLDCSAVPPPVITAPSRLTVEATSSAGAFVTYTVSASDAADGAVPVSCAPESGAFFPFGTTGVTCSAENSYGHESTVNFPVTVGDSCAPTLELQGPAHVTLECGLETYVDPGAIATDGCGGTLEVHRYNSGQDPYGPGPHPGAEGTYSVQYLVWDSSGDMEGALRTVSVKDRTPPSLTLRGPAHVTHTCGSSWVDPGVDATDACYGDVRPQVTHTGEVNAWVEGVYTLRYRVTDSAGHSASPVTRTVEVVDCPW</sequence>
<protein>
    <submittedName>
        <fullName evidence="4">DUF5011 domain-containing protein</fullName>
    </submittedName>
</protein>
<accession>A0ABT5DD82</accession>
<dbReference type="Proteomes" id="UP001221838">
    <property type="component" value="Unassembled WGS sequence"/>
</dbReference>
<dbReference type="InterPro" id="IPR013783">
    <property type="entry name" value="Ig-like_fold"/>
</dbReference>
<gene>
    <name evidence="4" type="ORF">POL68_19890</name>
</gene>
<keyword evidence="2" id="KW-0732">Signal</keyword>
<dbReference type="Gene3D" id="2.60.40.10">
    <property type="entry name" value="Immunoglobulins"/>
    <property type="match status" value="1"/>
</dbReference>
<evidence type="ECO:0000313" key="4">
    <source>
        <dbReference type="EMBL" id="MDC0710748.1"/>
    </source>
</evidence>
<keyword evidence="1" id="KW-0677">Repeat</keyword>
<name>A0ABT5DD82_9BACT</name>
<reference evidence="4 5" key="1">
    <citation type="submission" date="2022-11" db="EMBL/GenBank/DDBJ databases">
        <title>Minimal conservation of predation-associated metabolite biosynthetic gene clusters underscores biosynthetic potential of Myxococcota including descriptions for ten novel species: Archangium lansinium sp. nov., Myxococcus landrumus sp. nov., Nannocystis bai.</title>
        <authorList>
            <person name="Ahearne A."/>
            <person name="Stevens C."/>
            <person name="Dowd S."/>
        </authorList>
    </citation>
    <scope>NUCLEOTIDE SEQUENCE [LARGE SCALE GENOMIC DNA]</scope>
    <source>
        <strain evidence="4 5">NCWAL01</strain>
    </source>
</reference>
<organism evidence="4 5">
    <name type="scientific">Stigmatella ashevillensis</name>
    <dbReference type="NCBI Taxonomy" id="2995309"/>
    <lineage>
        <taxon>Bacteria</taxon>
        <taxon>Pseudomonadati</taxon>
        <taxon>Myxococcota</taxon>
        <taxon>Myxococcia</taxon>
        <taxon>Myxococcales</taxon>
        <taxon>Cystobacterineae</taxon>
        <taxon>Archangiaceae</taxon>
        <taxon>Stigmatella</taxon>
    </lineage>
</organism>
<evidence type="ECO:0000259" key="3">
    <source>
        <dbReference type="PROSITE" id="PS50825"/>
    </source>
</evidence>
<dbReference type="PROSITE" id="PS50825">
    <property type="entry name" value="HYR"/>
    <property type="match status" value="1"/>
</dbReference>
<dbReference type="InterPro" id="IPR008969">
    <property type="entry name" value="CarboxyPept-like_regulatory"/>
</dbReference>
<evidence type="ECO:0000256" key="2">
    <source>
        <dbReference type="SAM" id="SignalP"/>
    </source>
</evidence>
<dbReference type="EMBL" id="JAQNDM010000002">
    <property type="protein sequence ID" value="MDC0710748.1"/>
    <property type="molecule type" value="Genomic_DNA"/>
</dbReference>
<evidence type="ECO:0000256" key="1">
    <source>
        <dbReference type="ARBA" id="ARBA00022737"/>
    </source>
</evidence>
<dbReference type="InterPro" id="IPR032179">
    <property type="entry name" value="Cry22Aa_Ig-like"/>
</dbReference>
<feature type="domain" description="HYR" evidence="3">
    <location>
        <begin position="559"/>
        <end position="640"/>
    </location>
</feature>
<feature type="chain" id="PRO_5045210046" evidence="2">
    <location>
        <begin position="35"/>
        <end position="809"/>
    </location>
</feature>
<evidence type="ECO:0000313" key="5">
    <source>
        <dbReference type="Proteomes" id="UP001221838"/>
    </source>
</evidence>
<dbReference type="Pfam" id="PF16403">
    <property type="entry name" value="Bact_surface_Ig-like"/>
    <property type="match status" value="1"/>
</dbReference>
<dbReference type="RefSeq" id="WP_272140479.1">
    <property type="nucleotide sequence ID" value="NZ_JAQNDM010000002.1"/>
</dbReference>